<dbReference type="Proteomes" id="UP000008820">
    <property type="component" value="Chromosome 2"/>
</dbReference>
<evidence type="ECO:0000313" key="6">
    <source>
        <dbReference type="Proteomes" id="UP000008820"/>
    </source>
</evidence>
<dbReference type="Gene3D" id="3.30.420.10">
    <property type="entry name" value="Ribonuclease H-like superfamily/Ribonuclease H"/>
    <property type="match status" value="1"/>
</dbReference>
<reference evidence="5" key="2">
    <citation type="submission" date="2020-05" db="UniProtKB">
        <authorList>
            <consortium name="EnsemblMetazoa"/>
        </authorList>
    </citation>
    <scope>IDENTIFICATION</scope>
    <source>
        <strain evidence="5">LVP_AGWG</strain>
    </source>
</reference>
<dbReference type="OrthoDB" id="4327074at2759"/>
<dbReference type="InterPro" id="IPR006600">
    <property type="entry name" value="HTH_CenpB_DNA-bd_dom"/>
</dbReference>
<dbReference type="Pfam" id="PF03184">
    <property type="entry name" value="DDE_1"/>
    <property type="match status" value="1"/>
</dbReference>
<evidence type="ECO:0000256" key="3">
    <source>
        <dbReference type="ARBA" id="ARBA00023242"/>
    </source>
</evidence>
<feature type="region of interest" description="Disordered" evidence="4">
    <location>
        <begin position="747"/>
        <end position="821"/>
    </location>
</feature>
<reference evidence="5 6" key="1">
    <citation type="submission" date="2017-06" db="EMBL/GenBank/DDBJ databases">
        <title>Aedes aegypti genome working group (AGWG) sequencing and assembly.</title>
        <authorList>
            <consortium name="Aedes aegypti Genome Working Group (AGWG)"/>
            <person name="Matthews B.J."/>
        </authorList>
    </citation>
    <scope>NUCLEOTIDE SEQUENCE [LARGE SCALE GENOMIC DNA]</scope>
    <source>
        <strain evidence="5 6">LVP_AGWG</strain>
    </source>
</reference>
<dbReference type="InterPro" id="IPR036397">
    <property type="entry name" value="RNaseH_sf"/>
</dbReference>
<dbReference type="AlphaFoldDB" id="A0A6I8U9U2"/>
<dbReference type="Pfam" id="PF05225">
    <property type="entry name" value="HTH_psq"/>
    <property type="match status" value="1"/>
</dbReference>
<evidence type="ECO:0000256" key="4">
    <source>
        <dbReference type="SAM" id="MobiDB-lite"/>
    </source>
</evidence>
<accession>A0A6I8U9U2</accession>
<evidence type="ECO:0000256" key="2">
    <source>
        <dbReference type="ARBA" id="ARBA00023125"/>
    </source>
</evidence>
<dbReference type="GO" id="GO:0003677">
    <property type="term" value="F:DNA binding"/>
    <property type="evidence" value="ECO:0007669"/>
    <property type="project" value="UniProtKB-KW"/>
</dbReference>
<dbReference type="Pfam" id="PF03221">
    <property type="entry name" value="HTH_Tnp_Tc5"/>
    <property type="match status" value="1"/>
</dbReference>
<dbReference type="Gene3D" id="1.10.10.60">
    <property type="entry name" value="Homeodomain-like"/>
    <property type="match status" value="1"/>
</dbReference>
<dbReference type="PROSITE" id="PS51253">
    <property type="entry name" value="HTH_CENPB"/>
    <property type="match status" value="1"/>
</dbReference>
<dbReference type="GO" id="GO:0005634">
    <property type="term" value="C:nucleus"/>
    <property type="evidence" value="ECO:0007669"/>
    <property type="project" value="UniProtKB-SubCell"/>
</dbReference>
<evidence type="ECO:0000256" key="1">
    <source>
        <dbReference type="ARBA" id="ARBA00004123"/>
    </source>
</evidence>
<comment type="subcellular location">
    <subcellularLocation>
        <location evidence="1">Nucleus</location>
    </subcellularLocation>
</comment>
<dbReference type="PANTHER" id="PTHR19303">
    <property type="entry name" value="TRANSPOSON"/>
    <property type="match status" value="1"/>
</dbReference>
<keyword evidence="3" id="KW-0539">Nucleus</keyword>
<dbReference type="InterPro" id="IPR004875">
    <property type="entry name" value="DDE_SF_endonuclease_dom"/>
</dbReference>
<dbReference type="InterPro" id="IPR007889">
    <property type="entry name" value="HTH_Psq"/>
</dbReference>
<dbReference type="PANTHER" id="PTHR19303:SF74">
    <property type="entry name" value="POGO TRANSPOSABLE ELEMENT WITH KRAB DOMAIN"/>
    <property type="match status" value="1"/>
</dbReference>
<sequence length="839" mass="95000">MELTPEEWQQPMDLSARRSEYTPPLYSTIKPKITDSNRESRKKRCPVTYTEPALLKALDEIKNKTNSIYSAAKSYGIPRTTIQYRLSDEYKHRGTRGPHTVFAAEEEEQIVSWLRDKESKGHPITISSLQFKVKSFLKAHPRTTPFVDDLPGKTWIRLFLRRHPELSLRTPESVTLASSRVSEKDIRLWFSRVYSYLLDNNLTEILKDPSRILNGDESGFSLNPVPKKVIGSTGNKNVSFVETTCSKTNITVMFSFAADGSVIPPDVILPQKRLSREILRSFPSNWGIGTSENGWMDTKNFTLYIKKILYPALKKKGTKFPVIYFVDGHSSHTALEAADVCNELGIILIALFPNATRILQPADVAIFRPLKISWAKTLDTWRTNQPGQGVSLTTFGPLLERAMNESFKKSTIINGFSTCGLFPYNPNAIDYSKCIPGHSQRNLESLTTSNDLGETEDLNESFSKRSNVLVKDINETAFSAGHIDDSVLSMHSESIHNPHELVSVSQNVLSTALDLVGLSKITYLIDHEDELAHDDRALLYIYRNILALGSSAVFNETPSNLVDLCTNPSKPVELLTDVVMVPDVDFETSMCTSDAGGPKSSITNIENETLFCSANGSELSTNQQAGSKRDNVNPWEPIDAELSLELDDNNTNSANSSLLKKFLTLPQTPKREKKHRNYKNKKLYSVLTAAEQLEELNGIEKMKEETAKLRVEKLERRMKKKLEAEEEKKIRQQRIKYRNIQREAEKIKQNETKQKKAEEKQIKQELKRKQKAEMEEKKKIKMQSKRLKTDAIKPRQPLSAKSPYENGSDELLTIDPTENDQSFFELSEQEELDAILGLG</sequence>
<dbReference type="EnsemblMetazoa" id="AAEL027327-RA">
    <property type="protein sequence ID" value="AAEL027327-PA"/>
    <property type="gene ID" value="AAEL027327"/>
</dbReference>
<organism evidence="5 6">
    <name type="scientific">Aedes aegypti</name>
    <name type="common">Yellowfever mosquito</name>
    <name type="synonym">Culex aegypti</name>
    <dbReference type="NCBI Taxonomy" id="7159"/>
    <lineage>
        <taxon>Eukaryota</taxon>
        <taxon>Metazoa</taxon>
        <taxon>Ecdysozoa</taxon>
        <taxon>Arthropoda</taxon>
        <taxon>Hexapoda</taxon>
        <taxon>Insecta</taxon>
        <taxon>Pterygota</taxon>
        <taxon>Neoptera</taxon>
        <taxon>Endopterygota</taxon>
        <taxon>Diptera</taxon>
        <taxon>Nematocera</taxon>
        <taxon>Culicoidea</taxon>
        <taxon>Culicidae</taxon>
        <taxon>Culicinae</taxon>
        <taxon>Aedini</taxon>
        <taxon>Aedes</taxon>
        <taxon>Stegomyia</taxon>
    </lineage>
</organism>
<proteinExistence type="predicted"/>
<dbReference type="InterPro" id="IPR009057">
    <property type="entry name" value="Homeodomain-like_sf"/>
</dbReference>
<dbReference type="InterPro" id="IPR050863">
    <property type="entry name" value="CenT-Element_Derived"/>
</dbReference>
<feature type="compositionally biased region" description="Basic and acidic residues" evidence="4">
    <location>
        <begin position="747"/>
        <end position="778"/>
    </location>
</feature>
<name>A0A6I8U9U2_AEDAE</name>
<keyword evidence="2" id="KW-0238">DNA-binding</keyword>
<keyword evidence="6" id="KW-1185">Reference proteome</keyword>
<protein>
    <submittedName>
        <fullName evidence="5">Uncharacterized protein</fullName>
    </submittedName>
</protein>
<gene>
    <name evidence="5" type="primary">110676057</name>
</gene>
<dbReference type="SUPFAM" id="SSF46689">
    <property type="entry name" value="Homeodomain-like"/>
    <property type="match status" value="1"/>
</dbReference>
<dbReference type="InParanoid" id="A0A6I8U9U2"/>
<dbReference type="SMART" id="SM00674">
    <property type="entry name" value="CENPB"/>
    <property type="match status" value="1"/>
</dbReference>
<evidence type="ECO:0000313" key="5">
    <source>
        <dbReference type="EnsemblMetazoa" id="AAEL027327-PA"/>
    </source>
</evidence>